<dbReference type="RefSeq" id="WP_145376216.1">
    <property type="nucleotide sequence ID" value="NZ_CP036276.1"/>
</dbReference>
<dbReference type="EMBL" id="CP036276">
    <property type="protein sequence ID" value="QDU43943.1"/>
    <property type="molecule type" value="Genomic_DNA"/>
</dbReference>
<evidence type="ECO:0000256" key="1">
    <source>
        <dbReference type="SAM" id="MobiDB-lite"/>
    </source>
</evidence>
<evidence type="ECO:0000313" key="5">
    <source>
        <dbReference type="Proteomes" id="UP000319383"/>
    </source>
</evidence>
<evidence type="ECO:0000256" key="2">
    <source>
        <dbReference type="SAM" id="SignalP"/>
    </source>
</evidence>
<dbReference type="PANTHER" id="PTHR40940:SF1">
    <property type="entry name" value="PROTEIN BATD"/>
    <property type="match status" value="1"/>
</dbReference>
<feature type="region of interest" description="Disordered" evidence="1">
    <location>
        <begin position="403"/>
        <end position="423"/>
    </location>
</feature>
<keyword evidence="2" id="KW-0732">Signal</keyword>
<sequence length="423" mass="47289" precursor="true">MNRRRLKQTMCWLAGLCTAFVFLQPAHAAVKLVDISAPAKKTWVGQRTTFYVELRSPGPFVGAAGFSLPQIPRCVIVKVSNPVVSSKVLEGETWFIQTHEFALFSQIAGDIELPSFEVRFTSRNDFVGPGIEHVEKVPAMRFTIQRPPDSSDIGFLVTTNEIAVTETWQPEPGPAKQGAVFHRSITQTADQMTGMALSPPPTDVPSGIRVYLGKPEVTDKTERGEFTGTRRDTITYVLQQPGTWTLPAIKYIWWNPKSQQYGSKVLPAVTFQVAATPHTETVKQSSGQNGRWRMGILLAATLGGILIWQRNQISKWARAFWIQFNPPEKIAARKLRRACRRHAPHAAEAAWLAWRLHQPTDFQPVPALRDAAIELQRHLYGPLASVPWQGDAMGSAFRRQLADNPERTAEQRADLPTLNNVLD</sequence>
<dbReference type="InterPro" id="IPR057699">
    <property type="entry name" value="DUF7939"/>
</dbReference>
<dbReference type="InterPro" id="IPR025738">
    <property type="entry name" value="BatD"/>
</dbReference>
<accession>A0A517ZN81</accession>
<gene>
    <name evidence="4" type="ORF">Mal52_24210</name>
</gene>
<dbReference type="PANTHER" id="PTHR40940">
    <property type="entry name" value="PROTEIN BATD-RELATED"/>
    <property type="match status" value="1"/>
</dbReference>
<feature type="compositionally biased region" description="Basic and acidic residues" evidence="1">
    <location>
        <begin position="403"/>
        <end position="413"/>
    </location>
</feature>
<evidence type="ECO:0000259" key="3">
    <source>
        <dbReference type="Pfam" id="PF25607"/>
    </source>
</evidence>
<keyword evidence="5" id="KW-1185">Reference proteome</keyword>
<dbReference type="Pfam" id="PF25607">
    <property type="entry name" value="DUF7939"/>
    <property type="match status" value="1"/>
</dbReference>
<reference evidence="4 5" key="1">
    <citation type="submission" date="2019-02" db="EMBL/GenBank/DDBJ databases">
        <title>Deep-cultivation of Planctomycetes and their phenomic and genomic characterization uncovers novel biology.</title>
        <authorList>
            <person name="Wiegand S."/>
            <person name="Jogler M."/>
            <person name="Boedeker C."/>
            <person name="Pinto D."/>
            <person name="Vollmers J."/>
            <person name="Rivas-Marin E."/>
            <person name="Kohn T."/>
            <person name="Peeters S.H."/>
            <person name="Heuer A."/>
            <person name="Rast P."/>
            <person name="Oberbeckmann S."/>
            <person name="Bunk B."/>
            <person name="Jeske O."/>
            <person name="Meyerdierks A."/>
            <person name="Storesund J.E."/>
            <person name="Kallscheuer N."/>
            <person name="Luecker S."/>
            <person name="Lage O.M."/>
            <person name="Pohl T."/>
            <person name="Merkel B.J."/>
            <person name="Hornburger P."/>
            <person name="Mueller R.-W."/>
            <person name="Bruemmer F."/>
            <person name="Labrenz M."/>
            <person name="Spormann A.M."/>
            <person name="Op den Camp H."/>
            <person name="Overmann J."/>
            <person name="Amann R."/>
            <person name="Jetten M.S.M."/>
            <person name="Mascher T."/>
            <person name="Medema M.H."/>
            <person name="Devos D.P."/>
            <person name="Kaster A.-K."/>
            <person name="Ovreas L."/>
            <person name="Rohde M."/>
            <person name="Galperin M.Y."/>
            <person name="Jogler C."/>
        </authorList>
    </citation>
    <scope>NUCLEOTIDE SEQUENCE [LARGE SCALE GENOMIC DNA]</scope>
    <source>
        <strain evidence="4 5">Mal52</strain>
    </source>
</reference>
<feature type="signal peptide" evidence="2">
    <location>
        <begin position="1"/>
        <end position="28"/>
    </location>
</feature>
<name>A0A517ZN81_9PLAN</name>
<feature type="chain" id="PRO_5022204695" description="DUF7939 domain-containing protein" evidence="2">
    <location>
        <begin position="29"/>
        <end position="423"/>
    </location>
</feature>
<proteinExistence type="predicted"/>
<dbReference type="KEGG" id="sdyn:Mal52_24210"/>
<dbReference type="AlphaFoldDB" id="A0A517ZN81"/>
<dbReference type="Proteomes" id="UP000319383">
    <property type="component" value="Chromosome"/>
</dbReference>
<organism evidence="4 5">
    <name type="scientific">Symmachiella dynata</name>
    <dbReference type="NCBI Taxonomy" id="2527995"/>
    <lineage>
        <taxon>Bacteria</taxon>
        <taxon>Pseudomonadati</taxon>
        <taxon>Planctomycetota</taxon>
        <taxon>Planctomycetia</taxon>
        <taxon>Planctomycetales</taxon>
        <taxon>Planctomycetaceae</taxon>
        <taxon>Symmachiella</taxon>
    </lineage>
</organism>
<feature type="domain" description="DUF7939" evidence="3">
    <location>
        <begin position="329"/>
        <end position="401"/>
    </location>
</feature>
<evidence type="ECO:0000313" key="4">
    <source>
        <dbReference type="EMBL" id="QDU43943.1"/>
    </source>
</evidence>
<protein>
    <recommendedName>
        <fullName evidence="3">DUF7939 domain-containing protein</fullName>
    </recommendedName>
</protein>